<evidence type="ECO:0000256" key="2">
    <source>
        <dbReference type="ARBA" id="ARBA00004496"/>
    </source>
</evidence>
<evidence type="ECO:0000256" key="1">
    <source>
        <dbReference type="ARBA" id="ARBA00001936"/>
    </source>
</evidence>
<feature type="region of interest" description="Disordered" evidence="14">
    <location>
        <begin position="505"/>
        <end position="529"/>
    </location>
</feature>
<accession>A0A0D1WQJ5</accession>
<comment type="similarity">
    <text evidence="9">Belongs to the glycosyltransferase 8 family. Glycogenin subfamily.</text>
</comment>
<evidence type="ECO:0000256" key="8">
    <source>
        <dbReference type="ARBA" id="ARBA00023211"/>
    </source>
</evidence>
<feature type="region of interest" description="Disordered" evidence="14">
    <location>
        <begin position="279"/>
        <end position="330"/>
    </location>
</feature>
<name>A0A0D1WQJ5_9EURO</name>
<gene>
    <name evidence="15" type="ORF">PV11_09166</name>
</gene>
<keyword evidence="3" id="KW-0963">Cytoplasm</keyword>
<dbReference type="FunFam" id="3.90.550.10:FF:000092">
    <property type="entry name" value="Glycogenin 2"/>
    <property type="match status" value="1"/>
</dbReference>
<evidence type="ECO:0000313" key="15">
    <source>
        <dbReference type="EMBL" id="KIV77366.1"/>
    </source>
</evidence>
<evidence type="ECO:0000256" key="7">
    <source>
        <dbReference type="ARBA" id="ARBA00023180"/>
    </source>
</evidence>
<dbReference type="OrthoDB" id="2014201at2759"/>
<dbReference type="EMBL" id="KN846954">
    <property type="protein sequence ID" value="KIV77366.1"/>
    <property type="molecule type" value="Genomic_DNA"/>
</dbReference>
<dbReference type="GO" id="GO:0005737">
    <property type="term" value="C:cytoplasm"/>
    <property type="evidence" value="ECO:0007669"/>
    <property type="project" value="UniProtKB-SubCell"/>
</dbReference>
<dbReference type="Proteomes" id="UP000053599">
    <property type="component" value="Unassembled WGS sequence"/>
</dbReference>
<evidence type="ECO:0000256" key="9">
    <source>
        <dbReference type="ARBA" id="ARBA00038162"/>
    </source>
</evidence>
<keyword evidence="7" id="KW-0325">Glycoprotein</keyword>
<dbReference type="STRING" id="1016849.A0A0D1WQJ5"/>
<feature type="region of interest" description="Disordered" evidence="14">
    <location>
        <begin position="630"/>
        <end position="726"/>
    </location>
</feature>
<dbReference type="PANTHER" id="PTHR11183">
    <property type="entry name" value="GLYCOGENIN SUBFAMILY MEMBER"/>
    <property type="match status" value="1"/>
</dbReference>
<evidence type="ECO:0000313" key="16">
    <source>
        <dbReference type="Proteomes" id="UP000053599"/>
    </source>
</evidence>
<dbReference type="InterPro" id="IPR002495">
    <property type="entry name" value="Glyco_trans_8"/>
</dbReference>
<protein>
    <recommendedName>
        <fullName evidence="10">glycogenin glucosyltransferase</fullName>
        <ecNumber evidence="10">2.4.1.186</ecNumber>
    </recommendedName>
</protein>
<dbReference type="CDD" id="cd02537">
    <property type="entry name" value="GT8_Glycogenin"/>
    <property type="match status" value="1"/>
</dbReference>
<proteinExistence type="inferred from homology"/>
<dbReference type="GO" id="GO:0046872">
    <property type="term" value="F:metal ion binding"/>
    <property type="evidence" value="ECO:0007669"/>
    <property type="project" value="UniProtKB-KW"/>
</dbReference>
<dbReference type="GO" id="GO:0008466">
    <property type="term" value="F:glycogenin glucosyltransferase activity"/>
    <property type="evidence" value="ECO:0007669"/>
    <property type="project" value="UniProtKB-EC"/>
</dbReference>
<comment type="catalytic activity">
    <reaction evidence="12">
        <text>L-tyrosyl-[glycogenin] + UDP-alpha-D-glucose = alpha-D-glucosyl-L-tyrosyl-[glycogenin] + UDP + H(+)</text>
        <dbReference type="Rhea" id="RHEA:23360"/>
        <dbReference type="Rhea" id="RHEA-COMP:14604"/>
        <dbReference type="Rhea" id="RHEA-COMP:14605"/>
        <dbReference type="ChEBI" id="CHEBI:15378"/>
        <dbReference type="ChEBI" id="CHEBI:46858"/>
        <dbReference type="ChEBI" id="CHEBI:58223"/>
        <dbReference type="ChEBI" id="CHEBI:58885"/>
        <dbReference type="ChEBI" id="CHEBI:140573"/>
        <dbReference type="EC" id="2.4.1.186"/>
    </reaction>
</comment>
<evidence type="ECO:0000256" key="11">
    <source>
        <dbReference type="ARBA" id="ARBA00050886"/>
    </source>
</evidence>
<evidence type="ECO:0000256" key="10">
    <source>
        <dbReference type="ARBA" id="ARBA00038934"/>
    </source>
</evidence>
<dbReference type="AlphaFoldDB" id="A0A0D1WQJ5"/>
<evidence type="ECO:0000256" key="13">
    <source>
        <dbReference type="ARBA" id="ARBA00057883"/>
    </source>
</evidence>
<sequence>MAPISIAVFATLLMNDAYLPGAMVLGHSLKDRGAKGSLVAFVVIDRLAADTITELRTVYDDIVPIQQITNKTPANLYLMNRPDLISTFTKIELWRQTQYKRIIYMDADMVALRAPNELLKLDTDFAAVPDIGWPDCFNTGLMVFSPNMADYYSLLALAQRGISFDGADQGLLNMHFREWERLSFVYNCTPSGNYQYVPAYRHFQSSIAVVHFIGQDKPWTLGRDNKMNTGVYGELLGHWWSVYDRHYRSQETTKYDTRTYNSAKKVQDYVRGEEPLYVPSYSNQQSAPGHPSPPQHGQIPLPPQITVTDAGSGQPTQVEMPLGDSATPVVKNDFIPVPTLEQRRFSAPHTEWDPTRAPPPAHAKPEAANFPTRIYDMSSDTQLFQPPAHYPEAPKDMWYEVPQKPAEPEKPKPIFPWEARAPKATRVFPRARTPSPPPVEEPMSQVEQDELPSSAGTDTTDVTDESVATPNDPWASFQQRVNAWDDMPEIDRYVRKISLAQSRKGKLQVLHPTPSQDSNATPPTRGTRRASLRLTDFPTEVERPSLPVTPAPIRRSTIWGEERDEESLPAAEGVPKQEDWVRPSSSYAPAFTALTSLVHDLSVVFYWRCQCCGKQNPVTKLEELQRRQSEALLSPTGSRQLGDAPELPQREMPDSKSKEDVIEKAELSISPTEVPKKPKPILKAPHFELGNVDESSEQAPDGAEEDVDPTEAVSPTTVREEGATKS</sequence>
<comment type="catalytic activity">
    <reaction evidence="11">
        <text>[1,4-alpha-D-glucosyl](n)-L-tyrosyl-[glycogenin] + UDP-alpha-D-glucose = [1,4-alpha-D-glucosyl](n+1)-L-tyrosyl-[glycogenin] + UDP + H(+)</text>
        <dbReference type="Rhea" id="RHEA:56560"/>
        <dbReference type="Rhea" id="RHEA-COMP:14606"/>
        <dbReference type="Rhea" id="RHEA-COMP:14607"/>
        <dbReference type="ChEBI" id="CHEBI:15378"/>
        <dbReference type="ChEBI" id="CHEBI:58223"/>
        <dbReference type="ChEBI" id="CHEBI:58885"/>
        <dbReference type="ChEBI" id="CHEBI:140574"/>
        <dbReference type="EC" id="2.4.1.186"/>
    </reaction>
</comment>
<comment type="cofactor">
    <cofactor evidence="1">
        <name>Mn(2+)</name>
        <dbReference type="ChEBI" id="CHEBI:29035"/>
    </cofactor>
</comment>
<dbReference type="Pfam" id="PF01501">
    <property type="entry name" value="Glyco_transf_8"/>
    <property type="match status" value="1"/>
</dbReference>
<evidence type="ECO:0000256" key="12">
    <source>
        <dbReference type="ARBA" id="ARBA00052293"/>
    </source>
</evidence>
<keyword evidence="5" id="KW-0479">Metal-binding</keyword>
<evidence type="ECO:0000256" key="5">
    <source>
        <dbReference type="ARBA" id="ARBA00022723"/>
    </source>
</evidence>
<comment type="subcellular location">
    <subcellularLocation>
        <location evidence="2">Cytoplasm</location>
    </subcellularLocation>
</comment>
<comment type="function">
    <text evidence="13">Self-glucosylating initiator of glycogen synthesis. It catalyzes the formation of a short alpha (1,4)-glucosyl chain covalently attached via a glucose 1-O-tyrosyl linkage to internal tyrosine residues and these chains act as primers for the elongation reaction catalyzed by glycogen synthase.</text>
</comment>
<dbReference type="EC" id="2.4.1.186" evidence="10"/>
<feature type="region of interest" description="Disordered" evidence="14">
    <location>
        <begin position="347"/>
        <end position="366"/>
    </location>
</feature>
<evidence type="ECO:0000256" key="3">
    <source>
        <dbReference type="ARBA" id="ARBA00022490"/>
    </source>
</evidence>
<dbReference type="SUPFAM" id="SSF53448">
    <property type="entry name" value="Nucleotide-diphospho-sugar transferases"/>
    <property type="match status" value="1"/>
</dbReference>
<organism evidence="15 16">
    <name type="scientific">Exophiala sideris</name>
    <dbReference type="NCBI Taxonomy" id="1016849"/>
    <lineage>
        <taxon>Eukaryota</taxon>
        <taxon>Fungi</taxon>
        <taxon>Dikarya</taxon>
        <taxon>Ascomycota</taxon>
        <taxon>Pezizomycotina</taxon>
        <taxon>Eurotiomycetes</taxon>
        <taxon>Chaetothyriomycetidae</taxon>
        <taxon>Chaetothyriales</taxon>
        <taxon>Herpotrichiellaceae</taxon>
        <taxon>Exophiala</taxon>
    </lineage>
</organism>
<dbReference type="GO" id="GO:0005978">
    <property type="term" value="P:glycogen biosynthetic process"/>
    <property type="evidence" value="ECO:0007669"/>
    <property type="project" value="UniProtKB-KW"/>
</dbReference>
<reference evidence="15 16" key="1">
    <citation type="submission" date="2015-01" db="EMBL/GenBank/DDBJ databases">
        <title>The Genome Sequence of Exophiala sideris CBS121828.</title>
        <authorList>
            <consortium name="The Broad Institute Genomics Platform"/>
            <person name="Cuomo C."/>
            <person name="de Hoog S."/>
            <person name="Gorbushina A."/>
            <person name="Stielow B."/>
            <person name="Teixiera M."/>
            <person name="Abouelleil A."/>
            <person name="Chapman S.B."/>
            <person name="Priest M."/>
            <person name="Young S.K."/>
            <person name="Wortman J."/>
            <person name="Nusbaum C."/>
            <person name="Birren B."/>
        </authorList>
    </citation>
    <scope>NUCLEOTIDE SEQUENCE [LARGE SCALE GENOMIC DNA]</scope>
    <source>
        <strain evidence="15 16">CBS 121828</strain>
    </source>
</reference>
<feature type="compositionally biased region" description="Basic and acidic residues" evidence="14">
    <location>
        <begin position="648"/>
        <end position="666"/>
    </location>
</feature>
<feature type="compositionally biased region" description="Polar residues" evidence="14">
    <location>
        <begin position="305"/>
        <end position="317"/>
    </location>
</feature>
<dbReference type="InterPro" id="IPR050587">
    <property type="entry name" value="GNT1/Glycosyltrans_8"/>
</dbReference>
<dbReference type="Gene3D" id="3.90.550.10">
    <property type="entry name" value="Spore Coat Polysaccharide Biosynthesis Protein SpsA, Chain A"/>
    <property type="match status" value="1"/>
</dbReference>
<feature type="region of interest" description="Disordered" evidence="14">
    <location>
        <begin position="427"/>
        <end position="472"/>
    </location>
</feature>
<feature type="compositionally biased region" description="Polar residues" evidence="14">
    <location>
        <begin position="513"/>
        <end position="524"/>
    </location>
</feature>
<keyword evidence="6" id="KW-0320">Glycogen biosynthesis</keyword>
<evidence type="ECO:0000256" key="4">
    <source>
        <dbReference type="ARBA" id="ARBA00022679"/>
    </source>
</evidence>
<keyword evidence="4" id="KW-0808">Transferase</keyword>
<keyword evidence="8" id="KW-0464">Manganese</keyword>
<dbReference type="InterPro" id="IPR029044">
    <property type="entry name" value="Nucleotide-diphossugar_trans"/>
</dbReference>
<evidence type="ECO:0000256" key="14">
    <source>
        <dbReference type="SAM" id="MobiDB-lite"/>
    </source>
</evidence>
<evidence type="ECO:0000256" key="6">
    <source>
        <dbReference type="ARBA" id="ARBA00023056"/>
    </source>
</evidence>